<evidence type="ECO:0000256" key="3">
    <source>
        <dbReference type="ARBA" id="ARBA00023186"/>
    </source>
</evidence>
<dbReference type="GO" id="GO:0005524">
    <property type="term" value="F:ATP binding"/>
    <property type="evidence" value="ECO:0007669"/>
    <property type="project" value="UniProtKB-KW"/>
</dbReference>
<feature type="region of interest" description="Disordered" evidence="7">
    <location>
        <begin position="221"/>
        <end position="249"/>
    </location>
</feature>
<comment type="function">
    <text evidence="5">Zinc chaperone that directly transfers zinc cofactor to target proteins, thereby activating them. Zinc is transferred from the CXCC motif in the GTPase domain to the zinc binding site in target proteins in a process requiring GTP hydrolysis.</text>
</comment>
<keyword evidence="9" id="KW-0067">ATP-binding</keyword>
<keyword evidence="3" id="KW-0143">Chaperone</keyword>
<dbReference type="InterPro" id="IPR011629">
    <property type="entry name" value="CobW-like_C"/>
</dbReference>
<dbReference type="Pfam" id="PF02492">
    <property type="entry name" value="cobW"/>
    <property type="match status" value="1"/>
</dbReference>
<dbReference type="PANTHER" id="PTHR13748">
    <property type="entry name" value="COBW-RELATED"/>
    <property type="match status" value="1"/>
</dbReference>
<dbReference type="Gene3D" id="3.30.1220.10">
    <property type="entry name" value="CobW-like, C-terminal domain"/>
    <property type="match status" value="1"/>
</dbReference>
<keyword evidence="2" id="KW-0378">Hydrolase</keyword>
<reference evidence="9" key="2">
    <citation type="submission" date="2023-01" db="EMBL/GenBank/DDBJ databases">
        <authorList>
            <person name="Sun Q."/>
            <person name="Evtushenko L."/>
        </authorList>
    </citation>
    <scope>NUCLEOTIDE SEQUENCE</scope>
    <source>
        <strain evidence="9">VKM B-2484</strain>
    </source>
</reference>
<comment type="similarity">
    <text evidence="4">Belongs to the SIMIBI class G3E GTPase family. ZNG1 subfamily.</text>
</comment>
<keyword evidence="1" id="KW-0547">Nucleotide-binding</keyword>
<dbReference type="Gene3D" id="3.40.50.300">
    <property type="entry name" value="P-loop containing nucleotide triphosphate hydrolases"/>
    <property type="match status" value="1"/>
</dbReference>
<dbReference type="InterPro" id="IPR027417">
    <property type="entry name" value="P-loop_NTPase"/>
</dbReference>
<feature type="compositionally biased region" description="Basic and acidic residues" evidence="7">
    <location>
        <begin position="221"/>
        <end position="230"/>
    </location>
</feature>
<dbReference type="Proteomes" id="UP001143370">
    <property type="component" value="Unassembled WGS sequence"/>
</dbReference>
<dbReference type="EMBL" id="BSFJ01000035">
    <property type="protein sequence ID" value="GLK74049.1"/>
    <property type="molecule type" value="Genomic_DNA"/>
</dbReference>
<reference evidence="9" key="1">
    <citation type="journal article" date="2014" name="Int. J. Syst. Evol. Microbiol.">
        <title>Complete genome sequence of Corynebacterium casei LMG S-19264T (=DSM 44701T), isolated from a smear-ripened cheese.</title>
        <authorList>
            <consortium name="US DOE Joint Genome Institute (JGI-PGF)"/>
            <person name="Walter F."/>
            <person name="Albersmeier A."/>
            <person name="Kalinowski J."/>
            <person name="Ruckert C."/>
        </authorList>
    </citation>
    <scope>NUCLEOTIDE SEQUENCE</scope>
    <source>
        <strain evidence="9">VKM B-2484</strain>
    </source>
</reference>
<dbReference type="GO" id="GO:0016787">
    <property type="term" value="F:hydrolase activity"/>
    <property type="evidence" value="ECO:0007669"/>
    <property type="project" value="UniProtKB-KW"/>
</dbReference>
<dbReference type="SMART" id="SM00833">
    <property type="entry name" value="CobW_C"/>
    <property type="match status" value="1"/>
</dbReference>
<evidence type="ECO:0000256" key="5">
    <source>
        <dbReference type="ARBA" id="ARBA00045658"/>
    </source>
</evidence>
<accession>A0A9W6N0Q6</accession>
<evidence type="ECO:0000259" key="8">
    <source>
        <dbReference type="SMART" id="SM00833"/>
    </source>
</evidence>
<comment type="caution">
    <text evidence="9">The sequence shown here is derived from an EMBL/GenBank/DDBJ whole genome shotgun (WGS) entry which is preliminary data.</text>
</comment>
<sequence>MSALPVTLITGFLGSGKTTLLNHLLRDPGMADTAVIINEFGDVAIDHLLVESAIENAVVLQSGCICCTVRGDLVDTLADLKAKQTRGEIPPFSRIAIETTGLADPTSIVGMFTTEELVSSQFRLRAVVTTVDAVNAAGQLDQFEEAARQVAMADVVILTKTDLADNDTVAALRARLARINPGAEVVPAVDGRLSPEQLFERAPQTPTASGEGLAQWLKPEAFDHPHGHDHDHHHHHHHHHHDGDGHSHHDEAIKSFAVTLDQPIEREALNRWLNAVLSLRGKDLLRMKGIVNVRGVPGPMVVHAVQNIVHPAVRLQAWPSADHTTRIVFITRNISRAALQNSLQALA</sequence>
<dbReference type="SUPFAM" id="SSF90002">
    <property type="entry name" value="Hypothetical protein YjiA, C-terminal domain"/>
    <property type="match status" value="1"/>
</dbReference>
<dbReference type="InterPro" id="IPR003495">
    <property type="entry name" value="CobW/HypB/UreG_nucleotide-bd"/>
</dbReference>
<dbReference type="SUPFAM" id="SSF52540">
    <property type="entry name" value="P-loop containing nucleoside triphosphate hydrolases"/>
    <property type="match status" value="1"/>
</dbReference>
<dbReference type="InterPro" id="IPR051316">
    <property type="entry name" value="Zinc-reg_GTPase_activator"/>
</dbReference>
<proteinExistence type="inferred from homology"/>
<feature type="compositionally biased region" description="Basic residues" evidence="7">
    <location>
        <begin position="231"/>
        <end position="240"/>
    </location>
</feature>
<dbReference type="InterPro" id="IPR036627">
    <property type="entry name" value="CobW-likC_sf"/>
</dbReference>
<dbReference type="GO" id="GO:0005737">
    <property type="term" value="C:cytoplasm"/>
    <property type="evidence" value="ECO:0007669"/>
    <property type="project" value="TreeGrafter"/>
</dbReference>
<evidence type="ECO:0000256" key="1">
    <source>
        <dbReference type="ARBA" id="ARBA00022741"/>
    </source>
</evidence>
<evidence type="ECO:0000256" key="7">
    <source>
        <dbReference type="SAM" id="MobiDB-lite"/>
    </source>
</evidence>
<evidence type="ECO:0000256" key="6">
    <source>
        <dbReference type="ARBA" id="ARBA00049117"/>
    </source>
</evidence>
<dbReference type="Pfam" id="PF07683">
    <property type="entry name" value="CobW_C"/>
    <property type="match status" value="1"/>
</dbReference>
<dbReference type="PANTHER" id="PTHR13748:SF62">
    <property type="entry name" value="COBW DOMAIN-CONTAINING PROTEIN"/>
    <property type="match status" value="1"/>
</dbReference>
<evidence type="ECO:0000256" key="2">
    <source>
        <dbReference type="ARBA" id="ARBA00022801"/>
    </source>
</evidence>
<feature type="domain" description="CobW C-terminal" evidence="8">
    <location>
        <begin position="253"/>
        <end position="347"/>
    </location>
</feature>
<comment type="catalytic activity">
    <reaction evidence="6">
        <text>GTP + H2O = GDP + phosphate + H(+)</text>
        <dbReference type="Rhea" id="RHEA:19669"/>
        <dbReference type="ChEBI" id="CHEBI:15377"/>
        <dbReference type="ChEBI" id="CHEBI:15378"/>
        <dbReference type="ChEBI" id="CHEBI:37565"/>
        <dbReference type="ChEBI" id="CHEBI:43474"/>
        <dbReference type="ChEBI" id="CHEBI:58189"/>
    </reaction>
    <physiologicalReaction direction="left-to-right" evidence="6">
        <dbReference type="Rhea" id="RHEA:19670"/>
    </physiologicalReaction>
</comment>
<name>A0A9W6N0Q6_9HYPH</name>
<dbReference type="AlphaFoldDB" id="A0A9W6N0Q6"/>
<dbReference type="RefSeq" id="WP_213368606.1">
    <property type="nucleotide sequence ID" value="NZ_BSFJ01000035.1"/>
</dbReference>
<gene>
    <name evidence="9" type="ORF">GCM10017643_41670</name>
</gene>
<evidence type="ECO:0000313" key="10">
    <source>
        <dbReference type="Proteomes" id="UP001143370"/>
    </source>
</evidence>
<evidence type="ECO:0000256" key="4">
    <source>
        <dbReference type="ARBA" id="ARBA00034320"/>
    </source>
</evidence>
<keyword evidence="10" id="KW-1185">Reference proteome</keyword>
<protein>
    <submittedName>
        <fullName evidence="9">ATP-binding protein</fullName>
    </submittedName>
</protein>
<organism evidence="9 10">
    <name type="scientific">Ancylobacter dichloromethanicus</name>
    <dbReference type="NCBI Taxonomy" id="518825"/>
    <lineage>
        <taxon>Bacteria</taxon>
        <taxon>Pseudomonadati</taxon>
        <taxon>Pseudomonadota</taxon>
        <taxon>Alphaproteobacteria</taxon>
        <taxon>Hyphomicrobiales</taxon>
        <taxon>Xanthobacteraceae</taxon>
        <taxon>Ancylobacter</taxon>
    </lineage>
</organism>
<evidence type="ECO:0000313" key="9">
    <source>
        <dbReference type="EMBL" id="GLK74049.1"/>
    </source>
</evidence>
<dbReference type="CDD" id="cd03112">
    <property type="entry name" value="CobW-like"/>
    <property type="match status" value="1"/>
</dbReference>